<dbReference type="PROSITE" id="PS50252">
    <property type="entry name" value="TBOX_3"/>
    <property type="match status" value="1"/>
</dbReference>
<comment type="subcellular location">
    <subcellularLocation>
        <location evidence="1 6">Nucleus</location>
    </subcellularLocation>
</comment>
<feature type="compositionally biased region" description="Low complexity" evidence="7">
    <location>
        <begin position="1443"/>
        <end position="1453"/>
    </location>
</feature>
<feature type="compositionally biased region" description="Low complexity" evidence="7">
    <location>
        <begin position="1918"/>
        <end position="1927"/>
    </location>
</feature>
<feature type="compositionally biased region" description="Polar residues" evidence="7">
    <location>
        <begin position="1793"/>
        <end position="1806"/>
    </location>
</feature>
<feature type="non-terminal residue" evidence="9">
    <location>
        <position position="1"/>
    </location>
</feature>
<dbReference type="GO" id="GO:0005634">
    <property type="term" value="C:nucleus"/>
    <property type="evidence" value="ECO:0007669"/>
    <property type="project" value="UniProtKB-SubCell"/>
</dbReference>
<dbReference type="InterPro" id="IPR018186">
    <property type="entry name" value="TF_T-box_CS"/>
</dbReference>
<dbReference type="Gene3D" id="2.60.40.820">
    <property type="entry name" value="Transcription factor, T-box"/>
    <property type="match status" value="1"/>
</dbReference>
<dbReference type="SMART" id="SM00425">
    <property type="entry name" value="TBOX"/>
    <property type="match status" value="1"/>
</dbReference>
<feature type="region of interest" description="Disordered" evidence="7">
    <location>
        <begin position="2088"/>
        <end position="2116"/>
    </location>
</feature>
<protein>
    <recommendedName>
        <fullName evidence="8">T-box domain-containing protein</fullName>
    </recommendedName>
</protein>
<dbReference type="InterPro" id="IPR001699">
    <property type="entry name" value="TF_T-box"/>
</dbReference>
<dbReference type="EMBL" id="JAVRJZ010000009">
    <property type="protein sequence ID" value="KAK2718882.1"/>
    <property type="molecule type" value="Genomic_DNA"/>
</dbReference>
<dbReference type="PANTHER" id="PTHR11267:SF190">
    <property type="entry name" value="T-BOX TRANSCRIPTION FACTOR TBX20"/>
    <property type="match status" value="1"/>
</dbReference>
<evidence type="ECO:0000259" key="8">
    <source>
        <dbReference type="PROSITE" id="PS50252"/>
    </source>
</evidence>
<dbReference type="Proteomes" id="UP001187531">
    <property type="component" value="Unassembled WGS sequence"/>
</dbReference>
<proteinExistence type="predicted"/>
<dbReference type="InterPro" id="IPR046360">
    <property type="entry name" value="T-box_DNA-bd"/>
</dbReference>
<feature type="compositionally biased region" description="Polar residues" evidence="7">
    <location>
        <begin position="1340"/>
        <end position="1349"/>
    </location>
</feature>
<keyword evidence="5 6" id="KW-0539">Nucleus</keyword>
<feature type="region of interest" description="Disordered" evidence="7">
    <location>
        <begin position="1316"/>
        <end position="1349"/>
    </location>
</feature>
<feature type="region of interest" description="Disordered" evidence="7">
    <location>
        <begin position="1443"/>
        <end position="1462"/>
    </location>
</feature>
<gene>
    <name evidence="9" type="ORF">QYM36_006030</name>
</gene>
<feature type="region of interest" description="Disordered" evidence="7">
    <location>
        <begin position="1596"/>
        <end position="1630"/>
    </location>
</feature>
<dbReference type="InterPro" id="IPR036960">
    <property type="entry name" value="T-box_sf"/>
</dbReference>
<feature type="region of interest" description="Disordered" evidence="7">
    <location>
        <begin position="1099"/>
        <end position="1119"/>
    </location>
</feature>
<feature type="region of interest" description="Disordered" evidence="7">
    <location>
        <begin position="1793"/>
        <end position="1812"/>
    </location>
</feature>
<feature type="region of interest" description="Disordered" evidence="7">
    <location>
        <begin position="1538"/>
        <end position="1557"/>
    </location>
</feature>
<dbReference type="PROSITE" id="PS01283">
    <property type="entry name" value="TBOX_1"/>
    <property type="match status" value="1"/>
</dbReference>
<keyword evidence="4" id="KW-0804">Transcription</keyword>
<feature type="compositionally biased region" description="Low complexity" evidence="7">
    <location>
        <begin position="2189"/>
        <end position="2200"/>
    </location>
</feature>
<dbReference type="Pfam" id="PF00907">
    <property type="entry name" value="T-box"/>
    <property type="match status" value="1"/>
</dbReference>
<comment type="caution">
    <text evidence="9">The sequence shown here is derived from an EMBL/GenBank/DDBJ whole genome shotgun (WGS) entry which is preliminary data.</text>
</comment>
<dbReference type="GO" id="GO:0000978">
    <property type="term" value="F:RNA polymerase II cis-regulatory region sequence-specific DNA binding"/>
    <property type="evidence" value="ECO:0007669"/>
    <property type="project" value="InterPro"/>
</dbReference>
<dbReference type="GO" id="GO:0007507">
    <property type="term" value="P:heart development"/>
    <property type="evidence" value="ECO:0007669"/>
    <property type="project" value="TreeGrafter"/>
</dbReference>
<dbReference type="CDD" id="cd20193">
    <property type="entry name" value="T-box_TBX20-like"/>
    <property type="match status" value="1"/>
</dbReference>
<dbReference type="GO" id="GO:0000981">
    <property type="term" value="F:DNA-binding transcription factor activity, RNA polymerase II-specific"/>
    <property type="evidence" value="ECO:0007669"/>
    <property type="project" value="TreeGrafter"/>
</dbReference>
<feature type="region of interest" description="Disordered" evidence="7">
    <location>
        <begin position="1887"/>
        <end position="1927"/>
    </location>
</feature>
<keyword evidence="10" id="KW-1185">Reference proteome</keyword>
<feature type="compositionally biased region" description="Polar residues" evidence="7">
    <location>
        <begin position="2088"/>
        <end position="2098"/>
    </location>
</feature>
<feature type="region of interest" description="Disordered" evidence="7">
    <location>
        <begin position="1990"/>
        <end position="2017"/>
    </location>
</feature>
<name>A0AA88IBN1_ARTSF</name>
<feature type="compositionally biased region" description="Basic and acidic residues" evidence="7">
    <location>
        <begin position="1611"/>
        <end position="1630"/>
    </location>
</feature>
<dbReference type="GO" id="GO:0001708">
    <property type="term" value="P:cell fate specification"/>
    <property type="evidence" value="ECO:0007669"/>
    <property type="project" value="TreeGrafter"/>
</dbReference>
<feature type="compositionally biased region" description="Basic and acidic residues" evidence="7">
    <location>
        <begin position="1891"/>
        <end position="1903"/>
    </location>
</feature>
<organism evidence="9 10">
    <name type="scientific">Artemia franciscana</name>
    <name type="common">Brine shrimp</name>
    <name type="synonym">Artemia sanfranciscana</name>
    <dbReference type="NCBI Taxonomy" id="6661"/>
    <lineage>
        <taxon>Eukaryota</taxon>
        <taxon>Metazoa</taxon>
        <taxon>Ecdysozoa</taxon>
        <taxon>Arthropoda</taxon>
        <taxon>Crustacea</taxon>
        <taxon>Branchiopoda</taxon>
        <taxon>Anostraca</taxon>
        <taxon>Artemiidae</taxon>
        <taxon>Artemia</taxon>
    </lineage>
</organism>
<evidence type="ECO:0000256" key="3">
    <source>
        <dbReference type="ARBA" id="ARBA00023125"/>
    </source>
</evidence>
<feature type="domain" description="T-box" evidence="8">
    <location>
        <begin position="2239"/>
        <end position="2426"/>
    </location>
</feature>
<evidence type="ECO:0000256" key="6">
    <source>
        <dbReference type="PROSITE-ProRule" id="PRU00201"/>
    </source>
</evidence>
<dbReference type="PANTHER" id="PTHR11267">
    <property type="entry name" value="T-BOX PROTEIN-RELATED"/>
    <property type="match status" value="1"/>
</dbReference>
<dbReference type="SUPFAM" id="SSF49417">
    <property type="entry name" value="p53-like transcription factors"/>
    <property type="match status" value="1"/>
</dbReference>
<feature type="compositionally biased region" description="Polar residues" evidence="7">
    <location>
        <begin position="1596"/>
        <end position="1610"/>
    </location>
</feature>
<feature type="region of interest" description="Disordered" evidence="7">
    <location>
        <begin position="2168"/>
        <end position="2217"/>
    </location>
</feature>
<comment type="caution">
    <text evidence="6">Lacks conserved residue(s) required for the propagation of feature annotation.</text>
</comment>
<dbReference type="InterPro" id="IPR008967">
    <property type="entry name" value="p53-like_TF_DNA-bd_sf"/>
</dbReference>
<feature type="compositionally biased region" description="Polar residues" evidence="7">
    <location>
        <begin position="1545"/>
        <end position="1557"/>
    </location>
</feature>
<evidence type="ECO:0000256" key="7">
    <source>
        <dbReference type="SAM" id="MobiDB-lite"/>
    </source>
</evidence>
<keyword evidence="2" id="KW-0805">Transcription regulation</keyword>
<feature type="region of interest" description="Disordered" evidence="7">
    <location>
        <begin position="397"/>
        <end position="435"/>
    </location>
</feature>
<reference evidence="9" key="1">
    <citation type="submission" date="2023-07" db="EMBL/GenBank/DDBJ databases">
        <title>Chromosome-level genome assembly of Artemia franciscana.</title>
        <authorList>
            <person name="Jo E."/>
        </authorList>
    </citation>
    <scope>NUCLEOTIDE SEQUENCE</scope>
    <source>
        <tissue evidence="9">Whole body</tissue>
    </source>
</reference>
<dbReference type="PRINTS" id="PR00937">
    <property type="entry name" value="TBOX"/>
</dbReference>
<dbReference type="GO" id="GO:0000785">
    <property type="term" value="C:chromatin"/>
    <property type="evidence" value="ECO:0007669"/>
    <property type="project" value="TreeGrafter"/>
</dbReference>
<dbReference type="FunFam" id="2.60.40.820:FF:000008">
    <property type="entry name" value="T-box transcription factor TBX20"/>
    <property type="match status" value="1"/>
</dbReference>
<evidence type="ECO:0000313" key="10">
    <source>
        <dbReference type="Proteomes" id="UP001187531"/>
    </source>
</evidence>
<accession>A0AA88IBN1</accession>
<evidence type="ECO:0000256" key="2">
    <source>
        <dbReference type="ARBA" id="ARBA00023015"/>
    </source>
</evidence>
<sequence>MYRFLGNRTPVNGSVSEGFQPLDSIDGFLGQSVKGVLNGRKQLLEKVQLIGQENTKDDKAGVAVTLSLTNENKKFDFEKDIKNVSQKSHLDHELDITQQSDIQIEGHILGRHRNRGDDSSKLSTLDNLESSDLAANLENSAIENEDLIRLGGIPSAEDLQGRNQEMKNNAAVDILSHVSEKEETAERDVIEVIPKLEKNTEDIQKNVSETLNKQEGNKTNNVIKPLYIPCPLKKERDYSCNETVLHSHEQEGKHKEAILNKPSGQLLDLSHPLKFGTAVESLATSLNTDEKKLVSVKSHTMNLSDKTFVDTLSKNNQIGESVKSVSSNSTNKKAEKETLETIISFDNASLNNSASSQNHSLTNKNQILINTLQEAVLLNEDLDGPLLTSIRDFSLPLPGEAPEQSELPAASETSSEGNIKPVSKHPNNTDSDKDVTDINLSTRLESLSTKASEVRKNLTKQSNLGSISSISPAKFSSSLREPLLNEDLLMPSLPNVSAKFVPENGNFTPEMTFNKLENYTEKVPDSESQKKVTDSFTKDAKNNQINDSLKGPISIQMESNAMESSFNKGADKLEKEKDIEGKEDFRIEVEDNNMSISPSISNLTFENEKIINKNHFTGDILLKRMKNRTELDKKKENFKPKEPGQKYMENVKLDIPTLYQKAETSFLDNTVKKLSNTDIKSLPINEEIPPSHEFSEHFGNIVNLNESVTYVETPKLLKESNPERLETGLKEERLNNKALGNQVNKEFSQIYSNLSHNGTNKNEDTSKAQQEEITTSEGMEIKSSLEDLETGYFEGKINSKEHGMDGFDNKELNLVEKTQENSNTAINKEVTSDKSFATVLDKPKDFLKIESTSFNQANVNRKDNNLEMKAHDFGNSVEAAGVPSQEKGKTAEDETMKNFQNFPIIGSKENNTSTPKIKEVSIAPTIKEGLKNADENIGAVEKGKKKQNVLFQELQTIGVEAEEQEKPTQTPLYETTKYFQDRNSTEDKASKYEEAIIVPKVKEEFSNSAENVESTENEEEKHNIILEKINLDNSLGKNHVTKTAEEVTKNYQSSTENSSQHSEILLNGDIKTQKDNEFLGASNKNNLDSQKDLTVKGTDEFDNLTGKEGGKLEGFGNGGNIETKENLQWNQKLSVLEGGEKQTALKSGVVLTDPNKKDASILEDKNRRINFSNIDKIRPDETAVTENHKALEETDEDINLSSERAPSQGIFEVFQNESIQANEETNISIKTKTVEKEDVVTVSGKGQENETNKQETVKDIRKNHQDGVELKLEVPGGAFKRVNTAKNKNGNFTPEILNAESIKGLKDLNEDAIISKDNGQYSEETSVAKEEDAQEEGNDQKLNSKSTQNLNISSVKKKEMLGSKLVNIYKNEDIKTQATFFKADNQNLNGPKFLDGNFNINKTEKHVVTNNVDEKATQIQNTLENFKDEDVLSKETANPNSESFFISISSNGSQDDTSNKQPTNFMPNLPDGVEHKLEILDNLKDFRRLNAVESGNITPDISNAESKKNLSEFNKDKIKPKDTEQNIFQILVTKKEKIEEEGNSSKDNNTTNQTSNMSVDERAEIALGTKMADKYKNEDNTTKVTLDKVDNHNLNQDVLSNNNLTKNNIKTPEKTNNTDEKPIQMPKTKENNFGDLEISSIDIGKHDMERFSYSNSSKVNQKILSRKQSGSIVAVTKSVTSSSTSDDQERKSTSDILHNTNIKVVPDQTSHQNTKTPSFSTSSNETFKIVSSNFSESIVATTKSKHVTLLNRFNKPSVGKDETTVGPEAKVKIETIENAEKIRILKEDFQMEDMSNSNKANESINITPPKGKETLEEKQDESFAVVPTTESLETKNNSILGDTSNTRAKITLEPLIEESIFKSKNNAMVKPSEEGETRKLDYFSEENINTADEKQNKKEKEPNNAKISLKKHTNTEPSDNSDSLNSSVLKLGNEDLLVSQKVISEEENTDSETVNKYNDTEITTSLDIMAMNNFSEPMIPFASVLYSNDEHTGLHPTPNSSSELQKVSKEAEENGPMLSSALNKGEHILEKAEISVNQDNRSEGIAQTVNLVDEKIIRTKTKGESTEILPGVSNTTENIFDKVEISANQDNGSESNGQFADPVDTFTENSTSDPNKDALCEKVVDSVFTWVMLCQLRTLSNMSEKLKTDFSIAAIIGNDVPAEKRKPEAYDLNEHKSKRLKSSPPPSPRSSRSVTPSSLSERTISPVPSEDENKSKTPVKSLLVGECTCEDLNSVECHLETHELWEKFNELGTEMIITKTGRRMFPTVRVAFTGPGMKSSERYAVLLDVAPSDNKRYRYAYHRSSWLIAGKADPPVRQKLYSHPDCPMTGDQLRKQIISFEKVKLTNNDLDKVGHIVLNSMHRYQPRVHLVKLKHGQTHPPTALEGEDYRTYLFPETTFTAVTAYQNQLITKLKIDSNPFAKGFRDSTRLSEYD</sequence>
<evidence type="ECO:0000313" key="9">
    <source>
        <dbReference type="EMBL" id="KAK2718882.1"/>
    </source>
</evidence>
<keyword evidence="3 6" id="KW-0238">DNA-binding</keyword>
<evidence type="ECO:0000256" key="5">
    <source>
        <dbReference type="ARBA" id="ARBA00023242"/>
    </source>
</evidence>
<dbReference type="GO" id="GO:0045893">
    <property type="term" value="P:positive regulation of DNA-templated transcription"/>
    <property type="evidence" value="ECO:0007669"/>
    <property type="project" value="InterPro"/>
</dbReference>
<evidence type="ECO:0000256" key="1">
    <source>
        <dbReference type="ARBA" id="ARBA00004123"/>
    </source>
</evidence>
<evidence type="ECO:0000256" key="4">
    <source>
        <dbReference type="ARBA" id="ARBA00023163"/>
    </source>
</evidence>